<gene>
    <name evidence="1" type="ORF">mMyoMyo1_011858</name>
</gene>
<evidence type="ECO:0000313" key="2">
    <source>
        <dbReference type="Proteomes" id="UP000527355"/>
    </source>
</evidence>
<reference evidence="1 2" key="1">
    <citation type="journal article" date="2020" name="Nature">
        <title>Six reference-quality genomes reveal evolution of bat adaptations.</title>
        <authorList>
            <person name="Jebb D."/>
            <person name="Huang Z."/>
            <person name="Pippel M."/>
            <person name="Hughes G.M."/>
            <person name="Lavrichenko K."/>
            <person name="Devanna P."/>
            <person name="Winkler S."/>
            <person name="Jermiin L.S."/>
            <person name="Skirmuntt E.C."/>
            <person name="Katzourakis A."/>
            <person name="Burkitt-Gray L."/>
            <person name="Ray D.A."/>
            <person name="Sullivan K.A.M."/>
            <person name="Roscito J.G."/>
            <person name="Kirilenko B.M."/>
            <person name="Davalos L.M."/>
            <person name="Corthals A.P."/>
            <person name="Power M.L."/>
            <person name="Jones G."/>
            <person name="Ransome R.D."/>
            <person name="Dechmann D.K.N."/>
            <person name="Locatelli A.G."/>
            <person name="Puechmaille S.J."/>
            <person name="Fedrigo O."/>
            <person name="Jarvis E.D."/>
            <person name="Hiller M."/>
            <person name="Vernes S.C."/>
            <person name="Myers E.W."/>
            <person name="Teeling E.C."/>
        </authorList>
    </citation>
    <scope>NUCLEOTIDE SEQUENCE [LARGE SCALE GENOMIC DNA]</scope>
    <source>
        <strain evidence="1">MMyoMyo1</strain>
        <tissue evidence="1">Flight muscle</tissue>
    </source>
</reference>
<evidence type="ECO:0000313" key="1">
    <source>
        <dbReference type="EMBL" id="KAF6341426.1"/>
    </source>
</evidence>
<comment type="caution">
    <text evidence="1">The sequence shown here is derived from an EMBL/GenBank/DDBJ whole genome shotgun (WGS) entry which is preliminary data.</text>
</comment>
<dbReference type="AlphaFoldDB" id="A0A7J7WW16"/>
<protein>
    <submittedName>
        <fullName evidence="1">Uncharacterized protein</fullName>
    </submittedName>
</protein>
<dbReference type="EMBL" id="JABWUV010000007">
    <property type="protein sequence ID" value="KAF6341426.1"/>
    <property type="molecule type" value="Genomic_DNA"/>
</dbReference>
<organism evidence="1 2">
    <name type="scientific">Myotis myotis</name>
    <name type="common">Greater mouse-eared bat</name>
    <name type="synonym">Vespertilio myotis</name>
    <dbReference type="NCBI Taxonomy" id="51298"/>
    <lineage>
        <taxon>Eukaryota</taxon>
        <taxon>Metazoa</taxon>
        <taxon>Chordata</taxon>
        <taxon>Craniata</taxon>
        <taxon>Vertebrata</taxon>
        <taxon>Euteleostomi</taxon>
        <taxon>Mammalia</taxon>
        <taxon>Eutheria</taxon>
        <taxon>Laurasiatheria</taxon>
        <taxon>Chiroptera</taxon>
        <taxon>Yangochiroptera</taxon>
        <taxon>Vespertilionidae</taxon>
        <taxon>Myotis</taxon>
    </lineage>
</organism>
<accession>A0A7J7WW16</accession>
<sequence length="172" mass="18505">MCTSLPQADVALGSVVNCPWGLVPPSRLENLLMANHTALMMSEVVKRSSSHLSSVLEKRPSSCVLPQGQGSNEAKKRYKRATRTTIPLTLNVHVAGEAVRVGLKLTTQRLHSFRPTTLPEDARIKFTAARPPSPLPCRGSTCRAGACGRAAPRPAPFLRPVALSRQDLPAPP</sequence>
<name>A0A7J7WW16_MYOMY</name>
<dbReference type="Proteomes" id="UP000527355">
    <property type="component" value="Unassembled WGS sequence"/>
</dbReference>
<keyword evidence="2" id="KW-1185">Reference proteome</keyword>
<proteinExistence type="predicted"/>